<proteinExistence type="predicted"/>
<dbReference type="PROSITE" id="PS51257">
    <property type="entry name" value="PROKAR_LIPOPROTEIN"/>
    <property type="match status" value="1"/>
</dbReference>
<dbReference type="AlphaFoldDB" id="A0A918E3P4"/>
<dbReference type="GO" id="GO:0030975">
    <property type="term" value="F:thiamine binding"/>
    <property type="evidence" value="ECO:0007669"/>
    <property type="project" value="TreeGrafter"/>
</dbReference>
<organism evidence="3 4">
    <name type="scientific">Nonomuraea glycinis</name>
    <dbReference type="NCBI Taxonomy" id="2047744"/>
    <lineage>
        <taxon>Bacteria</taxon>
        <taxon>Bacillati</taxon>
        <taxon>Actinomycetota</taxon>
        <taxon>Actinomycetes</taxon>
        <taxon>Streptosporangiales</taxon>
        <taxon>Streptosporangiaceae</taxon>
        <taxon>Nonomuraea</taxon>
    </lineage>
</organism>
<evidence type="ECO:0000256" key="2">
    <source>
        <dbReference type="SAM" id="SignalP"/>
    </source>
</evidence>
<keyword evidence="4" id="KW-1185">Reference proteome</keyword>
<feature type="chain" id="PRO_5038350462" description="ABC transporter substrate-binding protein" evidence="2">
    <location>
        <begin position="21"/>
        <end position="337"/>
    </location>
</feature>
<dbReference type="Proteomes" id="UP000660745">
    <property type="component" value="Unassembled WGS sequence"/>
</dbReference>
<dbReference type="GO" id="GO:0030976">
    <property type="term" value="F:thiamine pyrophosphate binding"/>
    <property type="evidence" value="ECO:0007669"/>
    <property type="project" value="TreeGrafter"/>
</dbReference>
<name>A0A918E3P4_9ACTN</name>
<keyword evidence="1 2" id="KW-0732">Signal</keyword>
<dbReference type="Gene3D" id="3.40.190.10">
    <property type="entry name" value="Periplasmic binding protein-like II"/>
    <property type="match status" value="2"/>
</dbReference>
<evidence type="ECO:0000313" key="3">
    <source>
        <dbReference type="EMBL" id="GGP05364.1"/>
    </source>
</evidence>
<dbReference type="GO" id="GO:0015888">
    <property type="term" value="P:thiamine transport"/>
    <property type="evidence" value="ECO:0007669"/>
    <property type="project" value="TreeGrafter"/>
</dbReference>
<accession>A0A918E3P4</accession>
<sequence length="337" mass="35742">MRPLAIALAAILLVAGCSTARRDKITVACGASERWCAMMVKRFSDATGVEADFVRLSSGEALERIKAARARQEFDVWHGGPADSYVAAKSQGLLEPYASAKSGEIRTEWADREHAWSGIYAGVLAFCNNTKELAKRGMKPIRSWRELLDRRLRGGGVALAHPATSGTAYTTLWTHVELNGGDQEAALGYLRDLHPNVLRYNSSGSAAAVQAAKGEAAVGVVFSHDCVAAQEQGYPNLEVTFPREGTGYELGGLAVLAGAHNPGSARRYVDWALSGASQRLGPLVQFYALPTNTGVPAHSKAADPATVKLVPYDVEVAGRAKQALVGRFGAEIAGPPG</sequence>
<gene>
    <name evidence="3" type="ORF">GCM10012278_24600</name>
</gene>
<evidence type="ECO:0000313" key="4">
    <source>
        <dbReference type="Proteomes" id="UP000660745"/>
    </source>
</evidence>
<reference evidence="3" key="1">
    <citation type="journal article" date="2014" name="Int. J. Syst. Evol. Microbiol.">
        <title>Complete genome sequence of Corynebacterium casei LMG S-19264T (=DSM 44701T), isolated from a smear-ripened cheese.</title>
        <authorList>
            <consortium name="US DOE Joint Genome Institute (JGI-PGF)"/>
            <person name="Walter F."/>
            <person name="Albersmeier A."/>
            <person name="Kalinowski J."/>
            <person name="Ruckert C."/>
        </authorList>
    </citation>
    <scope>NUCLEOTIDE SEQUENCE</scope>
    <source>
        <strain evidence="3">CGMCC 4.7430</strain>
    </source>
</reference>
<dbReference type="CDD" id="cd13544">
    <property type="entry name" value="PBP2_Fbp_like_1"/>
    <property type="match status" value="1"/>
</dbReference>
<dbReference type="SUPFAM" id="SSF53850">
    <property type="entry name" value="Periplasmic binding protein-like II"/>
    <property type="match status" value="1"/>
</dbReference>
<dbReference type="InterPro" id="IPR006059">
    <property type="entry name" value="SBP"/>
</dbReference>
<reference evidence="3" key="2">
    <citation type="submission" date="2020-09" db="EMBL/GenBank/DDBJ databases">
        <authorList>
            <person name="Sun Q."/>
            <person name="Zhou Y."/>
        </authorList>
    </citation>
    <scope>NUCLEOTIDE SEQUENCE</scope>
    <source>
        <strain evidence="3">CGMCC 4.7430</strain>
    </source>
</reference>
<feature type="signal peptide" evidence="2">
    <location>
        <begin position="1"/>
        <end position="20"/>
    </location>
</feature>
<dbReference type="Pfam" id="PF13416">
    <property type="entry name" value="SBP_bac_8"/>
    <property type="match status" value="1"/>
</dbReference>
<protein>
    <recommendedName>
        <fullName evidence="5">ABC transporter substrate-binding protein</fullName>
    </recommendedName>
</protein>
<evidence type="ECO:0000256" key="1">
    <source>
        <dbReference type="ARBA" id="ARBA00022729"/>
    </source>
</evidence>
<dbReference type="GO" id="GO:0030288">
    <property type="term" value="C:outer membrane-bounded periplasmic space"/>
    <property type="evidence" value="ECO:0007669"/>
    <property type="project" value="TreeGrafter"/>
</dbReference>
<dbReference type="RefSeq" id="WP_189138652.1">
    <property type="nucleotide sequence ID" value="NZ_BMNK01000003.1"/>
</dbReference>
<evidence type="ECO:0008006" key="5">
    <source>
        <dbReference type="Google" id="ProtNLM"/>
    </source>
</evidence>
<dbReference type="EMBL" id="BMNK01000003">
    <property type="protein sequence ID" value="GGP05364.1"/>
    <property type="molecule type" value="Genomic_DNA"/>
</dbReference>
<dbReference type="PANTHER" id="PTHR30006">
    <property type="entry name" value="THIAMINE-BINDING PERIPLASMIC PROTEIN-RELATED"/>
    <property type="match status" value="1"/>
</dbReference>
<dbReference type="PANTHER" id="PTHR30006:SF2">
    <property type="entry name" value="ABC TRANSPORTER SUBSTRATE-BINDING PROTEIN"/>
    <property type="match status" value="1"/>
</dbReference>
<comment type="caution">
    <text evidence="3">The sequence shown here is derived from an EMBL/GenBank/DDBJ whole genome shotgun (WGS) entry which is preliminary data.</text>
</comment>